<protein>
    <submittedName>
        <fullName evidence="2">Putative secreted protein</fullName>
    </submittedName>
</protein>
<sequence>MKISVQLALVVVFVLLNFSWAEEEAAQEERPETTAESLFRQFCGMQPKDRNALLTCLGEQLPEVVKEIEGKGYELSSLPETVCNKGGENFPPELLLPMGKALPHVESCLRTPEA</sequence>
<feature type="chain" id="PRO_5002202313" evidence="1">
    <location>
        <begin position="22"/>
        <end position="114"/>
    </location>
</feature>
<proteinExistence type="evidence at transcript level"/>
<reference evidence="2" key="1">
    <citation type="journal article" date="2015" name="PLoS ONE">
        <title>An Insight into the Sialome of the Lone Star Tick, Amblyomma americanum, with a Glimpse on Its Time Dependent Gene Expression.</title>
        <authorList>
            <person name="Karim S."/>
            <person name="Ribeiro J.M."/>
        </authorList>
    </citation>
    <scope>NUCLEOTIDE SEQUENCE</scope>
    <source>
        <tissue evidence="2">Salivary gland</tissue>
    </source>
</reference>
<evidence type="ECO:0000256" key="1">
    <source>
        <dbReference type="SAM" id="SignalP"/>
    </source>
</evidence>
<dbReference type="EMBL" id="GBZX01000859">
    <property type="protein sequence ID" value="JAG91881.1"/>
    <property type="molecule type" value="mRNA"/>
</dbReference>
<name>A0A0C9RWB5_AMBAM</name>
<organism evidence="2">
    <name type="scientific">Amblyomma americanum</name>
    <name type="common">Lone star tick</name>
    <dbReference type="NCBI Taxonomy" id="6943"/>
    <lineage>
        <taxon>Eukaryota</taxon>
        <taxon>Metazoa</taxon>
        <taxon>Ecdysozoa</taxon>
        <taxon>Arthropoda</taxon>
        <taxon>Chelicerata</taxon>
        <taxon>Arachnida</taxon>
        <taxon>Acari</taxon>
        <taxon>Parasitiformes</taxon>
        <taxon>Ixodida</taxon>
        <taxon>Ixodoidea</taxon>
        <taxon>Ixodidae</taxon>
        <taxon>Amblyomminae</taxon>
        <taxon>Amblyomma</taxon>
    </lineage>
</organism>
<dbReference type="AlphaFoldDB" id="A0A0C9RWB5"/>
<evidence type="ECO:0000313" key="2">
    <source>
        <dbReference type="EMBL" id="JAG91881.1"/>
    </source>
</evidence>
<accession>A0A0C9RWB5</accession>
<keyword evidence="1" id="KW-0732">Signal</keyword>
<feature type="signal peptide" evidence="1">
    <location>
        <begin position="1"/>
        <end position="21"/>
    </location>
</feature>